<protein>
    <submittedName>
        <fullName evidence="8">Uncharacterized protein</fullName>
    </submittedName>
</protein>
<feature type="domain" description="CUB" evidence="5">
    <location>
        <begin position="206"/>
        <end position="312"/>
    </location>
</feature>
<reference evidence="8 9" key="1">
    <citation type="submission" date="2024-05" db="EMBL/GenBank/DDBJ databases">
        <authorList>
            <person name="Wallberg A."/>
        </authorList>
    </citation>
    <scope>NUCLEOTIDE SEQUENCE [LARGE SCALE GENOMIC DNA]</scope>
</reference>
<evidence type="ECO:0000256" key="3">
    <source>
        <dbReference type="PROSITE-ProRule" id="PRU00059"/>
    </source>
</evidence>
<dbReference type="SUPFAM" id="SSF82895">
    <property type="entry name" value="TSP-1 type 1 repeat"/>
    <property type="match status" value="1"/>
</dbReference>
<sequence length="386" mass="42578">MKLSHIIKWIISFSLVCFNYVVNVSSLIVTTVVKPNQAPEFYITPTGYNPNTAKTPNYSPFLSIEGRFCETRQGGQCCPDRTDECSVPVLGTLCYCDQFCDRAPNKKVPYANPDCCPDFYSVCRGGVGPSRYTRRTTTTTTPRPRQAIPPDNLSAGWSPCSTTCGMGLEERVAVASNGTSFRQTRPCLLSRCETLFNIKPPIPEGCGGLFAKSGGSLSYPVDRNANYNNNANCRWLIATSPKTVIQLNVTNFHTQKNHDYLTIQEHNAASFTANISGVMDGIVTTSSNIVTLVFTSDETITYSGFVIHWKETDVPIPTIKPATSIDVKVWICKDSWSGQACIQDGSALVCNCKDAQDRGWCETDKYDTQYKCQATCDPLCEQQPNT</sequence>
<dbReference type="AlphaFoldDB" id="A0AAV2PN80"/>
<feature type="disulfide bond" evidence="3">
    <location>
        <begin position="206"/>
        <end position="233"/>
    </location>
</feature>
<evidence type="ECO:0000259" key="7">
    <source>
        <dbReference type="PROSITE" id="PS51670"/>
    </source>
</evidence>
<feature type="domain" description="ShKT" evidence="7">
    <location>
        <begin position="341"/>
        <end position="380"/>
    </location>
</feature>
<dbReference type="PROSITE" id="PS50958">
    <property type="entry name" value="SMB_2"/>
    <property type="match status" value="1"/>
</dbReference>
<dbReference type="InterPro" id="IPR001212">
    <property type="entry name" value="Somatomedin_B_dom"/>
</dbReference>
<evidence type="ECO:0000256" key="2">
    <source>
        <dbReference type="ARBA" id="ARBA00023157"/>
    </source>
</evidence>
<dbReference type="InterPro" id="IPR035914">
    <property type="entry name" value="Sperma_CUB_dom_sf"/>
</dbReference>
<comment type="caution">
    <text evidence="4">Lacks conserved residue(s) required for the propagation of feature annotation.</text>
</comment>
<dbReference type="CDD" id="cd00041">
    <property type="entry name" value="CUB"/>
    <property type="match status" value="1"/>
</dbReference>
<dbReference type="PANTHER" id="PTHR24251">
    <property type="entry name" value="OVOCHYMASE-RELATED"/>
    <property type="match status" value="1"/>
</dbReference>
<feature type="domain" description="SMB" evidence="6">
    <location>
        <begin position="73"/>
        <end position="130"/>
    </location>
</feature>
<dbReference type="Pfam" id="PF19035">
    <property type="entry name" value="TSP1_CCN"/>
    <property type="match status" value="1"/>
</dbReference>
<proteinExistence type="predicted"/>
<dbReference type="SMART" id="SM00042">
    <property type="entry name" value="CUB"/>
    <property type="match status" value="1"/>
</dbReference>
<evidence type="ECO:0000313" key="9">
    <source>
        <dbReference type="Proteomes" id="UP001497623"/>
    </source>
</evidence>
<evidence type="ECO:0000259" key="5">
    <source>
        <dbReference type="PROSITE" id="PS01180"/>
    </source>
</evidence>
<evidence type="ECO:0000259" key="6">
    <source>
        <dbReference type="PROSITE" id="PS50958"/>
    </source>
</evidence>
<dbReference type="PROSITE" id="PS51670">
    <property type="entry name" value="SHKT"/>
    <property type="match status" value="1"/>
</dbReference>
<accession>A0AAV2PN80</accession>
<dbReference type="PROSITE" id="PS50092">
    <property type="entry name" value="TSP1"/>
    <property type="match status" value="1"/>
</dbReference>
<dbReference type="Gene3D" id="2.20.100.10">
    <property type="entry name" value="Thrombospondin type-1 (TSP1) repeat"/>
    <property type="match status" value="1"/>
</dbReference>
<organism evidence="8 9">
    <name type="scientific">Meganyctiphanes norvegica</name>
    <name type="common">Northern krill</name>
    <name type="synonym">Thysanopoda norvegica</name>
    <dbReference type="NCBI Taxonomy" id="48144"/>
    <lineage>
        <taxon>Eukaryota</taxon>
        <taxon>Metazoa</taxon>
        <taxon>Ecdysozoa</taxon>
        <taxon>Arthropoda</taxon>
        <taxon>Crustacea</taxon>
        <taxon>Multicrustacea</taxon>
        <taxon>Malacostraca</taxon>
        <taxon>Eumalacostraca</taxon>
        <taxon>Eucarida</taxon>
        <taxon>Euphausiacea</taxon>
        <taxon>Euphausiidae</taxon>
        <taxon>Meganyctiphanes</taxon>
    </lineage>
</organism>
<dbReference type="Pfam" id="PF00431">
    <property type="entry name" value="CUB"/>
    <property type="match status" value="1"/>
</dbReference>
<keyword evidence="2 3" id="KW-1015">Disulfide bond</keyword>
<dbReference type="PANTHER" id="PTHR24251:SF30">
    <property type="entry name" value="MEMBRANE FRIZZLED-RELATED PROTEIN"/>
    <property type="match status" value="1"/>
</dbReference>
<comment type="caution">
    <text evidence="8">The sequence shown here is derived from an EMBL/GenBank/DDBJ whole genome shotgun (WGS) entry which is preliminary data.</text>
</comment>
<evidence type="ECO:0000256" key="4">
    <source>
        <dbReference type="PROSITE-ProRule" id="PRU01005"/>
    </source>
</evidence>
<dbReference type="InterPro" id="IPR000859">
    <property type="entry name" value="CUB_dom"/>
</dbReference>
<dbReference type="PROSITE" id="PS01180">
    <property type="entry name" value="CUB"/>
    <property type="match status" value="1"/>
</dbReference>
<name>A0AAV2PN80_MEGNR</name>
<keyword evidence="1" id="KW-0677">Repeat</keyword>
<evidence type="ECO:0000256" key="1">
    <source>
        <dbReference type="ARBA" id="ARBA00022737"/>
    </source>
</evidence>
<gene>
    <name evidence="8" type="ORF">MNOR_LOCUS1399</name>
</gene>
<dbReference type="GO" id="GO:0007165">
    <property type="term" value="P:signal transduction"/>
    <property type="evidence" value="ECO:0007669"/>
    <property type="project" value="InterPro"/>
</dbReference>
<evidence type="ECO:0000313" key="8">
    <source>
        <dbReference type="EMBL" id="CAL4060471.1"/>
    </source>
</evidence>
<dbReference type="InterPro" id="IPR000884">
    <property type="entry name" value="TSP1_rpt"/>
</dbReference>
<dbReference type="InterPro" id="IPR043973">
    <property type="entry name" value="TSP1_CCN"/>
</dbReference>
<dbReference type="EMBL" id="CAXKWB010000372">
    <property type="protein sequence ID" value="CAL4060471.1"/>
    <property type="molecule type" value="Genomic_DNA"/>
</dbReference>
<dbReference type="InterPro" id="IPR036383">
    <property type="entry name" value="TSP1_rpt_sf"/>
</dbReference>
<keyword evidence="9" id="KW-1185">Reference proteome</keyword>
<dbReference type="Gene3D" id="2.60.120.290">
    <property type="entry name" value="Spermadhesin, CUB domain"/>
    <property type="match status" value="1"/>
</dbReference>
<dbReference type="SUPFAM" id="SSF49854">
    <property type="entry name" value="Spermadhesin, CUB domain"/>
    <property type="match status" value="1"/>
</dbReference>
<dbReference type="InterPro" id="IPR003582">
    <property type="entry name" value="ShKT_dom"/>
</dbReference>
<dbReference type="Proteomes" id="UP001497623">
    <property type="component" value="Unassembled WGS sequence"/>
</dbReference>